<feature type="compositionally biased region" description="Low complexity" evidence="1">
    <location>
        <begin position="164"/>
        <end position="176"/>
    </location>
</feature>
<protein>
    <submittedName>
        <fullName evidence="3">Uncharacterized protein</fullName>
    </submittedName>
</protein>
<keyword evidence="4" id="KW-1185">Reference proteome</keyword>
<feature type="signal peptide" evidence="2">
    <location>
        <begin position="1"/>
        <end position="32"/>
    </location>
</feature>
<reference evidence="4" key="1">
    <citation type="journal article" date="2019" name="Int. J. Syst. Evol. Microbiol.">
        <title>The Global Catalogue of Microorganisms (GCM) 10K type strain sequencing project: providing services to taxonomists for standard genome sequencing and annotation.</title>
        <authorList>
            <consortium name="The Broad Institute Genomics Platform"/>
            <consortium name="The Broad Institute Genome Sequencing Center for Infectious Disease"/>
            <person name="Wu L."/>
            <person name="Ma J."/>
        </authorList>
    </citation>
    <scope>NUCLEOTIDE SEQUENCE [LARGE SCALE GENOMIC DNA]</scope>
    <source>
        <strain evidence="4">JCM 11756</strain>
    </source>
</reference>
<evidence type="ECO:0000313" key="4">
    <source>
        <dbReference type="Proteomes" id="UP001500973"/>
    </source>
</evidence>
<evidence type="ECO:0000256" key="1">
    <source>
        <dbReference type="SAM" id="MobiDB-lite"/>
    </source>
</evidence>
<keyword evidence="2" id="KW-0732">Signal</keyword>
<dbReference type="RefSeq" id="WP_344010951.1">
    <property type="nucleotide sequence ID" value="NZ_BAAAIZ010000017.1"/>
</dbReference>
<name>A0ABP4JFS1_9ACTN</name>
<feature type="region of interest" description="Disordered" evidence="1">
    <location>
        <begin position="226"/>
        <end position="247"/>
    </location>
</feature>
<feature type="region of interest" description="Disordered" evidence="1">
    <location>
        <begin position="154"/>
        <end position="196"/>
    </location>
</feature>
<dbReference type="Proteomes" id="UP001500973">
    <property type="component" value="Unassembled WGS sequence"/>
</dbReference>
<sequence length="247" mass="26322">MRWWKDRVRGLAAGAAALVAALALMVWGAAPAAAGGPTSVLLVSPESEQTAALYYSDKGYAALERLLGPVGRGTRDKPPEADLVSSRLINVSWMVHDVDPWRIDRVYVMAEGKAVWIHTAGKLTGAPTGAWHRAEHPSELRALLKSLGLMGEKASTGSGSAVHPAPWETAATPAPAEEAEEAPDQGREEAVASAARPAGDGTGWWWAIPGAAAGVALGLVMRPRMDRLPSIRRRREPPEPRQELLDL</sequence>
<dbReference type="EMBL" id="BAAAIZ010000017">
    <property type="protein sequence ID" value="GAA1418648.1"/>
    <property type="molecule type" value="Genomic_DNA"/>
</dbReference>
<comment type="caution">
    <text evidence="3">The sequence shown here is derived from an EMBL/GenBank/DDBJ whole genome shotgun (WGS) entry which is preliminary data.</text>
</comment>
<organism evidence="3 4">
    <name type="scientific">Streptomyces thermospinosisporus</name>
    <dbReference type="NCBI Taxonomy" id="161482"/>
    <lineage>
        <taxon>Bacteria</taxon>
        <taxon>Bacillati</taxon>
        <taxon>Actinomycetota</taxon>
        <taxon>Actinomycetes</taxon>
        <taxon>Kitasatosporales</taxon>
        <taxon>Streptomycetaceae</taxon>
        <taxon>Streptomyces</taxon>
    </lineage>
</organism>
<proteinExistence type="predicted"/>
<gene>
    <name evidence="3" type="ORF">GCM10009601_14410</name>
</gene>
<evidence type="ECO:0000256" key="2">
    <source>
        <dbReference type="SAM" id="SignalP"/>
    </source>
</evidence>
<accession>A0ABP4JFS1</accession>
<evidence type="ECO:0000313" key="3">
    <source>
        <dbReference type="EMBL" id="GAA1418648.1"/>
    </source>
</evidence>
<feature type="compositionally biased region" description="Basic and acidic residues" evidence="1">
    <location>
        <begin position="236"/>
        <end position="247"/>
    </location>
</feature>
<feature type="chain" id="PRO_5045942048" evidence="2">
    <location>
        <begin position="33"/>
        <end position="247"/>
    </location>
</feature>